<proteinExistence type="predicted"/>
<dbReference type="GeneID" id="80820539"/>
<evidence type="ECO:0000313" key="2">
    <source>
        <dbReference type="Proteomes" id="UP000182932"/>
    </source>
</evidence>
<name>A0A975ZQI3_9RHOB</name>
<gene>
    <name evidence="1" type="ORF">SAMN04487940_12264</name>
</gene>
<evidence type="ECO:0000313" key="1">
    <source>
        <dbReference type="EMBL" id="SEK06054.1"/>
    </source>
</evidence>
<dbReference type="RefSeq" id="WP_074839162.1">
    <property type="nucleotide sequence ID" value="NZ_CATLQZ010000002.1"/>
</dbReference>
<evidence type="ECO:0008006" key="3">
    <source>
        <dbReference type="Google" id="ProtNLM"/>
    </source>
</evidence>
<sequence length="239" mass="25244">MKHAVAFRALALGAALIGLSGCGDPLSGVDRLSDLELAEDPPAAVAAAPTSPNEPVARPGLFSRMLGGGGAGREAPPSVPAGTLLSFGQVKPVCDLPRDKRGAEIAAFPEPRAAYRLYDSAPGKTTPHPFYITGFDDGCARTFTAAVAMFGAPGMHEMLRYGLPAEVHPYSATDTAYEQIKSRICRVASGKPCGERVSKLEKDTVFVSAYERYGDNATWFEMLLHRGDVIETDVKSGGT</sequence>
<dbReference type="PROSITE" id="PS51257">
    <property type="entry name" value="PROKAR_LIPOPROTEIN"/>
    <property type="match status" value="1"/>
</dbReference>
<organism evidence="1 2">
    <name type="scientific">Marinovum algicola</name>
    <dbReference type="NCBI Taxonomy" id="42444"/>
    <lineage>
        <taxon>Bacteria</taxon>
        <taxon>Pseudomonadati</taxon>
        <taxon>Pseudomonadota</taxon>
        <taxon>Alphaproteobacteria</taxon>
        <taxon>Rhodobacterales</taxon>
        <taxon>Roseobacteraceae</taxon>
        <taxon>Marinovum</taxon>
    </lineage>
</organism>
<keyword evidence="2" id="KW-1185">Reference proteome</keyword>
<comment type="caution">
    <text evidence="1">The sequence shown here is derived from an EMBL/GenBank/DDBJ whole genome shotgun (WGS) entry which is preliminary data.</text>
</comment>
<protein>
    <recommendedName>
        <fullName evidence="3">Lipoprotein</fullName>
    </recommendedName>
</protein>
<dbReference type="EMBL" id="FNYY01000022">
    <property type="protein sequence ID" value="SEK06054.1"/>
    <property type="molecule type" value="Genomic_DNA"/>
</dbReference>
<reference evidence="1 2" key="1">
    <citation type="submission" date="2016-10" db="EMBL/GenBank/DDBJ databases">
        <authorList>
            <person name="Varghese N."/>
            <person name="Submissions S."/>
        </authorList>
    </citation>
    <scope>NUCLEOTIDE SEQUENCE [LARGE SCALE GENOMIC DNA]</scope>
    <source>
        <strain evidence="1 2">FF3</strain>
    </source>
</reference>
<accession>A0A975ZQI3</accession>
<dbReference type="Proteomes" id="UP000182932">
    <property type="component" value="Unassembled WGS sequence"/>
</dbReference>
<dbReference type="AlphaFoldDB" id="A0A975ZQI3"/>